<dbReference type="AlphaFoldDB" id="A0A2R8CES4"/>
<keyword evidence="2" id="KW-1185">Reference proteome</keyword>
<evidence type="ECO:0000313" key="1">
    <source>
        <dbReference type="EMBL" id="SPJ30942.1"/>
    </source>
</evidence>
<accession>A0A2R8CES4</accession>
<organism evidence="1 2">
    <name type="scientific">Falsiruegeria mediterranea M17</name>
    <dbReference type="NCBI Taxonomy" id="1200281"/>
    <lineage>
        <taxon>Bacteria</taxon>
        <taxon>Pseudomonadati</taxon>
        <taxon>Pseudomonadota</taxon>
        <taxon>Alphaproteobacteria</taxon>
        <taxon>Rhodobacterales</taxon>
        <taxon>Roseobacteraceae</taxon>
        <taxon>Falsiruegeria</taxon>
    </lineage>
</organism>
<dbReference type="EMBL" id="ONZG01000014">
    <property type="protein sequence ID" value="SPJ30942.1"/>
    <property type="molecule type" value="Genomic_DNA"/>
</dbReference>
<reference evidence="2" key="1">
    <citation type="submission" date="2018-03" db="EMBL/GenBank/DDBJ databases">
        <authorList>
            <person name="Rodrigo-Torres L."/>
            <person name="Arahal R. D."/>
            <person name="Lucena T."/>
        </authorList>
    </citation>
    <scope>NUCLEOTIDE SEQUENCE [LARGE SCALE GENOMIC DNA]</scope>
    <source>
        <strain evidence="2">CECT 7615</strain>
    </source>
</reference>
<proteinExistence type="predicted"/>
<gene>
    <name evidence="1" type="ORF">TRM7615_04479</name>
</gene>
<sequence>MIPRERDLSQRYAFKCRVLGQTHDQHLQSTWQEPAILPSLMMGIKHWAKCPSSLSYLKMTQRQT</sequence>
<protein>
    <submittedName>
        <fullName evidence="1">Uncharacterized protein</fullName>
    </submittedName>
</protein>
<name>A0A2R8CES4_9RHOB</name>
<evidence type="ECO:0000313" key="2">
    <source>
        <dbReference type="Proteomes" id="UP000244898"/>
    </source>
</evidence>
<dbReference type="Proteomes" id="UP000244898">
    <property type="component" value="Unassembled WGS sequence"/>
</dbReference>